<reference evidence="2" key="1">
    <citation type="journal article" date="2020" name="Nature">
        <title>Giant virus diversity and host interactions through global metagenomics.</title>
        <authorList>
            <person name="Schulz F."/>
            <person name="Roux S."/>
            <person name="Paez-Espino D."/>
            <person name="Jungbluth S."/>
            <person name="Walsh D.A."/>
            <person name="Denef V.J."/>
            <person name="McMahon K.D."/>
            <person name="Konstantinidis K.T."/>
            <person name="Eloe-Fadrosh E.A."/>
            <person name="Kyrpides N.C."/>
            <person name="Woyke T."/>
        </authorList>
    </citation>
    <scope>NUCLEOTIDE SEQUENCE</scope>
    <source>
        <strain evidence="2">GVMAG-S-1004661-13</strain>
    </source>
</reference>
<dbReference type="AlphaFoldDB" id="A0A6C0ABV5"/>
<feature type="domain" description="N-acetyltransferase" evidence="1">
    <location>
        <begin position="1"/>
        <end position="151"/>
    </location>
</feature>
<proteinExistence type="predicted"/>
<sequence>MRIQKLNKNVNNKDKFIEIIYKNFLDLKHKDVNHNKVEIKRQIESNHNRSYYLTINNKIVAYIVSENIVVKDGRFTNFIYYLYVSSKHRGKGYSKILLDLINKETKNKVPSIMLIVRKSNYLAQNIYKKYGFIIEDYNGIDHDFIVMIKYH</sequence>
<dbReference type="PROSITE" id="PS51186">
    <property type="entry name" value="GNAT"/>
    <property type="match status" value="1"/>
</dbReference>
<name>A0A6C0ABV5_9ZZZZ</name>
<dbReference type="Pfam" id="PF00583">
    <property type="entry name" value="Acetyltransf_1"/>
    <property type="match status" value="1"/>
</dbReference>
<dbReference type="CDD" id="cd04301">
    <property type="entry name" value="NAT_SF"/>
    <property type="match status" value="1"/>
</dbReference>
<dbReference type="GO" id="GO:0016747">
    <property type="term" value="F:acyltransferase activity, transferring groups other than amino-acyl groups"/>
    <property type="evidence" value="ECO:0007669"/>
    <property type="project" value="InterPro"/>
</dbReference>
<dbReference type="Gene3D" id="3.40.630.30">
    <property type="match status" value="1"/>
</dbReference>
<dbReference type="SUPFAM" id="SSF55729">
    <property type="entry name" value="Acyl-CoA N-acyltransferases (Nat)"/>
    <property type="match status" value="1"/>
</dbReference>
<dbReference type="InterPro" id="IPR000182">
    <property type="entry name" value="GNAT_dom"/>
</dbReference>
<accession>A0A6C0ABV5</accession>
<dbReference type="EMBL" id="MN740543">
    <property type="protein sequence ID" value="QHS77189.1"/>
    <property type="molecule type" value="Genomic_DNA"/>
</dbReference>
<organism evidence="2">
    <name type="scientific">viral metagenome</name>
    <dbReference type="NCBI Taxonomy" id="1070528"/>
    <lineage>
        <taxon>unclassified sequences</taxon>
        <taxon>metagenomes</taxon>
        <taxon>organismal metagenomes</taxon>
    </lineage>
</organism>
<evidence type="ECO:0000313" key="2">
    <source>
        <dbReference type="EMBL" id="QHS77189.1"/>
    </source>
</evidence>
<protein>
    <recommendedName>
        <fullName evidence="1">N-acetyltransferase domain-containing protein</fullName>
    </recommendedName>
</protein>
<evidence type="ECO:0000259" key="1">
    <source>
        <dbReference type="PROSITE" id="PS51186"/>
    </source>
</evidence>
<dbReference type="InterPro" id="IPR016181">
    <property type="entry name" value="Acyl_CoA_acyltransferase"/>
</dbReference>